<comment type="similarity">
    <text evidence="1">Belongs to the iron-containing alcohol dehydrogenase family.</text>
</comment>
<dbReference type="InterPro" id="IPR056798">
    <property type="entry name" value="ADH_Fe_C"/>
</dbReference>
<name>A0ABS5FWL8_9BRAD</name>
<dbReference type="InterPro" id="IPR039697">
    <property type="entry name" value="Alcohol_dehydrogenase_Fe"/>
</dbReference>
<sequence length="386" mass="41886">MRRNGAHNFPAIDRVTYGKAASEAVGEEAERLAAKRVFLIVSRTLNSKTDEIEKIRRTLGDKHAATFDGIAQHTTRKQAAEVALHAKEARADLIVAVGGGSAVDLAKIVIMAMEHDIHDEAGFDAFPMGPGVSQSPFRSPRIRQIAVPSTLTGGEYNAAALVTDERQKLKQIFFHPQMMPVSIILDPALKLHTPSKLWMGSGTRSMDHGIEALCSPAGTPLADEVVLAGISTLRQGMLRTLEKPDDLEARRLCQYGSWLASFGLQARIPMGASHGIGHVLGGSFDVPHYYCTPVIMPSLLRYNKPFTEDAQKRLAAALGAPGDEAADAFAQFTRRLGLPGRLADVGIGEDKFNQISKIAINHRFVKANPRPFKDEADIVDLLRTAA</sequence>
<proteinExistence type="inferred from homology"/>
<organism evidence="5 6">
    <name type="scientific">Bradyrhizobium jicamae</name>
    <dbReference type="NCBI Taxonomy" id="280332"/>
    <lineage>
        <taxon>Bacteria</taxon>
        <taxon>Pseudomonadati</taxon>
        <taxon>Pseudomonadota</taxon>
        <taxon>Alphaproteobacteria</taxon>
        <taxon>Hyphomicrobiales</taxon>
        <taxon>Nitrobacteraceae</taxon>
        <taxon>Bradyrhizobium</taxon>
    </lineage>
</organism>
<dbReference type="PANTHER" id="PTHR11496:SF102">
    <property type="entry name" value="ALCOHOL DEHYDROGENASE 4"/>
    <property type="match status" value="1"/>
</dbReference>
<dbReference type="Gene3D" id="3.40.50.1970">
    <property type="match status" value="1"/>
</dbReference>
<gene>
    <name evidence="5" type="ORF">JQ615_38435</name>
</gene>
<dbReference type="PANTHER" id="PTHR11496">
    <property type="entry name" value="ALCOHOL DEHYDROGENASE"/>
    <property type="match status" value="1"/>
</dbReference>
<evidence type="ECO:0000259" key="3">
    <source>
        <dbReference type="Pfam" id="PF00465"/>
    </source>
</evidence>
<dbReference type="Proteomes" id="UP001315278">
    <property type="component" value="Unassembled WGS sequence"/>
</dbReference>
<dbReference type="EMBL" id="JAFCJH010000075">
    <property type="protein sequence ID" value="MBR0801247.1"/>
    <property type="molecule type" value="Genomic_DNA"/>
</dbReference>
<dbReference type="RefSeq" id="WP_212495353.1">
    <property type="nucleotide sequence ID" value="NZ_JAFCJH010000075.1"/>
</dbReference>
<dbReference type="Gene3D" id="1.20.1090.10">
    <property type="entry name" value="Dehydroquinate synthase-like - alpha domain"/>
    <property type="match status" value="1"/>
</dbReference>
<keyword evidence="2" id="KW-0560">Oxidoreductase</keyword>
<reference evidence="6" key="1">
    <citation type="journal article" date="2021" name="ISME J.">
        <title>Evolutionary origin and ecological implication of a unique nif island in free-living Bradyrhizobium lineages.</title>
        <authorList>
            <person name="Tao J."/>
        </authorList>
    </citation>
    <scope>NUCLEOTIDE SEQUENCE [LARGE SCALE GENOMIC DNA]</scope>
    <source>
        <strain evidence="6">SZCCT0434</strain>
    </source>
</reference>
<evidence type="ECO:0000256" key="1">
    <source>
        <dbReference type="ARBA" id="ARBA00007358"/>
    </source>
</evidence>
<evidence type="ECO:0000313" key="5">
    <source>
        <dbReference type="EMBL" id="MBR0801247.1"/>
    </source>
</evidence>
<dbReference type="CDD" id="cd08192">
    <property type="entry name" value="MAR-like"/>
    <property type="match status" value="1"/>
</dbReference>
<dbReference type="Pfam" id="PF25137">
    <property type="entry name" value="ADH_Fe_C"/>
    <property type="match status" value="1"/>
</dbReference>
<feature type="domain" description="Alcohol dehydrogenase iron-type/glycerol dehydrogenase GldA" evidence="3">
    <location>
        <begin position="14"/>
        <end position="187"/>
    </location>
</feature>
<keyword evidence="6" id="KW-1185">Reference proteome</keyword>
<accession>A0ABS5FWL8</accession>
<comment type="caution">
    <text evidence="5">The sequence shown here is derived from an EMBL/GenBank/DDBJ whole genome shotgun (WGS) entry which is preliminary data.</text>
</comment>
<evidence type="ECO:0000313" key="6">
    <source>
        <dbReference type="Proteomes" id="UP001315278"/>
    </source>
</evidence>
<dbReference type="SUPFAM" id="SSF56796">
    <property type="entry name" value="Dehydroquinate synthase-like"/>
    <property type="match status" value="1"/>
</dbReference>
<dbReference type="InterPro" id="IPR001670">
    <property type="entry name" value="ADH_Fe/GldA"/>
</dbReference>
<evidence type="ECO:0000259" key="4">
    <source>
        <dbReference type="Pfam" id="PF25137"/>
    </source>
</evidence>
<dbReference type="Pfam" id="PF00465">
    <property type="entry name" value="Fe-ADH"/>
    <property type="match status" value="1"/>
</dbReference>
<evidence type="ECO:0000256" key="2">
    <source>
        <dbReference type="ARBA" id="ARBA00023002"/>
    </source>
</evidence>
<protein>
    <submittedName>
        <fullName evidence="5">Iron-containing alcohol dehydrogenase</fullName>
    </submittedName>
</protein>
<feature type="domain" description="Fe-containing alcohol dehydrogenase-like C-terminal" evidence="4">
    <location>
        <begin position="205"/>
        <end position="385"/>
    </location>
</feature>